<feature type="domain" description="Glycosyltransferase subfamily 4-like N-terminal" evidence="3">
    <location>
        <begin position="13"/>
        <end position="170"/>
    </location>
</feature>
<sequence>MKTICFFNSVENWGGGEKWHFDTSLYMHKKGHQVLVIAHEKSELLNRLKGTGVPTIGLKVGNLSFLNQAKIDKIKNILIEHQVGCIIINLSRDLKLAGLAAKKAGTEKIIYRRGSAIPIKDSVLNRYYFKNVVTHILANSEATKNTVLSNNPTLFPKENITVIYNGIDIDGFLSKEVKPQYRSINKNEVVLVNLGRLEAQKNQQFLILLASELKKRQVPFKLLIGGEGRLKEALQQQAKELNVSENVLFLGFIEEPKNFIVSGDIFLLSSLWEGFGYVIAEAALCKKPVVAFDTSSNPEIVLQEKTGYLTKVNDVESFANKVEKLITNPDLREQMGKAGFEYAQKAFNANTILKKIENYLTAKKPKTNNITALLITYNEIEHIDAVLENIDFADEIIVVDSFSTDGTVERIKAHSGVKFIQREFKNYTDQKAYAMEQASNDWILFLDADERLTPELRKEVIETVNTNDEEISAYYFYRTFMFKKEELRYSGWQSDKNYRLFKKSKVNFTKDRIVHETLVVQGKSDVLKHRLIHYSYKNYEDYKSKMVKYGQMKAIEELPKNYSPNAYHFIVRPSYKFINHYILRLGILDGKKGVIICYLNALGVYSRYKELKRLKKQR</sequence>
<protein>
    <submittedName>
        <fullName evidence="4">Glycosyltransferase</fullName>
    </submittedName>
</protein>
<evidence type="ECO:0000259" key="3">
    <source>
        <dbReference type="Pfam" id="PF13439"/>
    </source>
</evidence>
<feature type="domain" description="Glycosyl transferase family 1" evidence="1">
    <location>
        <begin position="178"/>
        <end position="340"/>
    </location>
</feature>
<dbReference type="Pfam" id="PF00534">
    <property type="entry name" value="Glycos_transf_1"/>
    <property type="match status" value="1"/>
</dbReference>
<dbReference type="Pfam" id="PF13439">
    <property type="entry name" value="Glyco_transf_4"/>
    <property type="match status" value="1"/>
</dbReference>
<dbReference type="SUPFAM" id="SSF53756">
    <property type="entry name" value="UDP-Glycosyltransferase/glycogen phosphorylase"/>
    <property type="match status" value="1"/>
</dbReference>
<gene>
    <name evidence="4" type="ORF">HW347_19475</name>
</gene>
<dbReference type="SUPFAM" id="SSF53448">
    <property type="entry name" value="Nucleotide-diphospho-sugar transferases"/>
    <property type="match status" value="1"/>
</dbReference>
<dbReference type="EMBL" id="JACATN010000007">
    <property type="protein sequence ID" value="MBT2163461.1"/>
    <property type="molecule type" value="Genomic_DNA"/>
</dbReference>
<dbReference type="InterPro" id="IPR001296">
    <property type="entry name" value="Glyco_trans_1"/>
</dbReference>
<dbReference type="Pfam" id="PF00535">
    <property type="entry name" value="Glycos_transf_2"/>
    <property type="match status" value="1"/>
</dbReference>
<organism evidence="4 5">
    <name type="scientific">Zobellia barbeyronii</name>
    <dbReference type="NCBI Taxonomy" id="2748009"/>
    <lineage>
        <taxon>Bacteria</taxon>
        <taxon>Pseudomonadati</taxon>
        <taxon>Bacteroidota</taxon>
        <taxon>Flavobacteriia</taxon>
        <taxon>Flavobacteriales</taxon>
        <taxon>Flavobacteriaceae</taxon>
        <taxon>Zobellia</taxon>
    </lineage>
</organism>
<dbReference type="InterPro" id="IPR029044">
    <property type="entry name" value="Nucleotide-diphossugar_trans"/>
</dbReference>
<keyword evidence="5" id="KW-1185">Reference proteome</keyword>
<feature type="domain" description="Glycosyltransferase 2-like" evidence="2">
    <location>
        <begin position="373"/>
        <end position="504"/>
    </location>
</feature>
<dbReference type="InterPro" id="IPR001173">
    <property type="entry name" value="Glyco_trans_2-like"/>
</dbReference>
<reference evidence="4 5" key="1">
    <citation type="submission" date="2020-06" db="EMBL/GenBank/DDBJ databases">
        <authorList>
            <person name="Isaeva M.P."/>
            <person name="Chernysheva N.Y."/>
        </authorList>
    </citation>
    <scope>NUCLEOTIDE SEQUENCE [LARGE SCALE GENOMIC DNA]</scope>
    <source>
        <strain evidence="4 5">KMM 6746</strain>
    </source>
</reference>
<evidence type="ECO:0000313" key="4">
    <source>
        <dbReference type="EMBL" id="MBT2163461.1"/>
    </source>
</evidence>
<dbReference type="Proteomes" id="UP000740413">
    <property type="component" value="Unassembled WGS sequence"/>
</dbReference>
<evidence type="ECO:0000259" key="1">
    <source>
        <dbReference type="Pfam" id="PF00534"/>
    </source>
</evidence>
<dbReference type="CDD" id="cd02511">
    <property type="entry name" value="Beta4Glucosyltransferase"/>
    <property type="match status" value="1"/>
</dbReference>
<reference evidence="5" key="2">
    <citation type="submission" date="2023-07" db="EMBL/GenBank/DDBJ databases">
        <title>Zobellia barbeyronii sp. nov., a new marine flavobacterium, isolated from green and red algae.</title>
        <authorList>
            <person name="Nedashkovskaya O.I."/>
            <person name="Otstavnykh N."/>
            <person name="Zhukova N."/>
            <person name="Guzev K."/>
            <person name="Chausova V."/>
            <person name="Tekutyeva L."/>
            <person name="Mikhailov V."/>
            <person name="Isaeva M."/>
        </authorList>
    </citation>
    <scope>NUCLEOTIDE SEQUENCE [LARGE SCALE GENOMIC DNA]</scope>
    <source>
        <strain evidence="5">KMM 6746</strain>
    </source>
</reference>
<name>A0ABS5WJ83_9FLAO</name>
<accession>A0ABS5WJ83</accession>
<dbReference type="PANTHER" id="PTHR45947">
    <property type="entry name" value="SULFOQUINOVOSYL TRANSFERASE SQD2"/>
    <property type="match status" value="1"/>
</dbReference>
<dbReference type="Gene3D" id="3.40.50.2000">
    <property type="entry name" value="Glycogen Phosphorylase B"/>
    <property type="match status" value="2"/>
</dbReference>
<proteinExistence type="predicted"/>
<evidence type="ECO:0000313" key="5">
    <source>
        <dbReference type="Proteomes" id="UP000740413"/>
    </source>
</evidence>
<dbReference type="PANTHER" id="PTHR45947:SF3">
    <property type="entry name" value="SULFOQUINOVOSYL TRANSFERASE SQD2"/>
    <property type="match status" value="1"/>
</dbReference>
<dbReference type="Gene3D" id="3.90.550.10">
    <property type="entry name" value="Spore Coat Polysaccharide Biosynthesis Protein SpsA, Chain A"/>
    <property type="match status" value="1"/>
</dbReference>
<evidence type="ECO:0000259" key="2">
    <source>
        <dbReference type="Pfam" id="PF00535"/>
    </source>
</evidence>
<dbReference type="CDD" id="cd03801">
    <property type="entry name" value="GT4_PimA-like"/>
    <property type="match status" value="1"/>
</dbReference>
<comment type="caution">
    <text evidence="4">The sequence shown here is derived from an EMBL/GenBank/DDBJ whole genome shotgun (WGS) entry which is preliminary data.</text>
</comment>
<dbReference type="RefSeq" id="WP_214613406.1">
    <property type="nucleotide sequence ID" value="NZ_JACATN010000007.1"/>
</dbReference>
<dbReference type="InterPro" id="IPR050194">
    <property type="entry name" value="Glycosyltransferase_grp1"/>
</dbReference>
<dbReference type="InterPro" id="IPR028098">
    <property type="entry name" value="Glyco_trans_4-like_N"/>
</dbReference>